<feature type="domain" description="Beta-glucuronidase C-terminal" evidence="2">
    <location>
        <begin position="407"/>
        <end position="524"/>
    </location>
</feature>
<evidence type="ECO:0000256" key="1">
    <source>
        <dbReference type="SAM" id="SignalP"/>
    </source>
</evidence>
<comment type="caution">
    <text evidence="3">The sequence shown here is derived from an EMBL/GenBank/DDBJ whole genome shotgun (WGS) entry which is preliminary data.</text>
</comment>
<dbReference type="EMBL" id="JAPQKH010000005">
    <property type="protein sequence ID" value="KAJ5097380.1"/>
    <property type="molecule type" value="Genomic_DNA"/>
</dbReference>
<feature type="signal peptide" evidence="1">
    <location>
        <begin position="1"/>
        <end position="18"/>
    </location>
</feature>
<dbReference type="InterPro" id="IPR013780">
    <property type="entry name" value="Glyco_hydro_b"/>
</dbReference>
<keyword evidence="1" id="KW-0732">Signal</keyword>
<dbReference type="OrthoDB" id="2831684at2759"/>
<dbReference type="InterPro" id="IPR017853">
    <property type="entry name" value="GH"/>
</dbReference>
<feature type="chain" id="PRO_5041000741" description="Beta-glucuronidase C-terminal domain-containing protein" evidence="1">
    <location>
        <begin position="19"/>
        <end position="528"/>
    </location>
</feature>
<dbReference type="PANTHER" id="PTHR36183:SF2">
    <property type="entry name" value="BETA-GLUCURONIDASE C-TERMINAL DOMAIN-CONTAINING PROTEIN"/>
    <property type="match status" value="1"/>
</dbReference>
<organism evidence="3 4">
    <name type="scientific">Penicillium angulare</name>
    <dbReference type="NCBI Taxonomy" id="116970"/>
    <lineage>
        <taxon>Eukaryota</taxon>
        <taxon>Fungi</taxon>
        <taxon>Dikarya</taxon>
        <taxon>Ascomycota</taxon>
        <taxon>Pezizomycotina</taxon>
        <taxon>Eurotiomycetes</taxon>
        <taxon>Eurotiomycetidae</taxon>
        <taxon>Eurotiales</taxon>
        <taxon>Aspergillaceae</taxon>
        <taxon>Penicillium</taxon>
    </lineage>
</organism>
<dbReference type="SUPFAM" id="SSF51445">
    <property type="entry name" value="(Trans)glycosidases"/>
    <property type="match status" value="1"/>
</dbReference>
<dbReference type="InterPro" id="IPR031728">
    <property type="entry name" value="GlcAase_C"/>
</dbReference>
<accession>A0A9W9K911</accession>
<dbReference type="Gene3D" id="2.60.40.1180">
    <property type="entry name" value="Golgi alpha-mannosidase II"/>
    <property type="match status" value="1"/>
</dbReference>
<sequence length="528" mass="57654">MFPLLLLGQIILATLAYSKDDTDTTYALEINGKAPSSAVDVPANFFSFGIETAFFENFITDLSENLVDSIGSRMSEPMIIRVGGTSGDMVRVNESQAEATACVAGNNCPHSSKDTFSLGPSYFDGFKKFQNAHMTFQAPMYPHSNSDNWLNHSMAYVRHAANALGHDRIAGIALGNEPDYYEYGKEEYVSRALDIENKTIEMLGLSGEERRIFELGDIPDSVIQTRDNKNYGLANLLQGKLDNNGFGKFAAQHHYQIPGSQQVSGKEKLQELLMNHTAITERFPIIESSIKSTRANDDKIAFVLSEVGSAIGAAPVSFSRGFGAALWAADFHLVSMSRGVKRVSNTMRPESTHSFWIPDNSGGQKTKGPAVQGIFIASPFITDFVGNASLGKVVEVQVPGQPDLFSAYAMYNRESSKIERVALINLREWYPDLSSSRGRAIITLQIGSGGAHSATIRRMHADKGSNAVGYDLGGYDNNVTWAGEQWTSKIDNGKGHFPRGLEEETVKVENGTIDVTVPNSEAVIVSFE</sequence>
<dbReference type="Gene3D" id="3.20.20.80">
    <property type="entry name" value="Glycosidases"/>
    <property type="match status" value="1"/>
</dbReference>
<dbReference type="Proteomes" id="UP001149165">
    <property type="component" value="Unassembled WGS sequence"/>
</dbReference>
<dbReference type="Pfam" id="PF16862">
    <property type="entry name" value="Glyco_hydro_79C"/>
    <property type="match status" value="1"/>
</dbReference>
<reference evidence="3" key="2">
    <citation type="journal article" date="2023" name="IMA Fungus">
        <title>Comparative genomic study of the Penicillium genus elucidates a diverse pangenome and 15 lateral gene transfer events.</title>
        <authorList>
            <person name="Petersen C."/>
            <person name="Sorensen T."/>
            <person name="Nielsen M.R."/>
            <person name="Sondergaard T.E."/>
            <person name="Sorensen J.L."/>
            <person name="Fitzpatrick D.A."/>
            <person name="Frisvad J.C."/>
            <person name="Nielsen K.L."/>
        </authorList>
    </citation>
    <scope>NUCLEOTIDE SEQUENCE</scope>
    <source>
        <strain evidence="3">IBT 30069</strain>
    </source>
</reference>
<name>A0A9W9K911_9EURO</name>
<dbReference type="InterPro" id="IPR052974">
    <property type="entry name" value="GH79_Enzymes"/>
</dbReference>
<reference evidence="3" key="1">
    <citation type="submission" date="2022-11" db="EMBL/GenBank/DDBJ databases">
        <authorList>
            <person name="Petersen C."/>
        </authorList>
    </citation>
    <scope>NUCLEOTIDE SEQUENCE</scope>
    <source>
        <strain evidence="3">IBT 30069</strain>
    </source>
</reference>
<evidence type="ECO:0000313" key="3">
    <source>
        <dbReference type="EMBL" id="KAJ5097380.1"/>
    </source>
</evidence>
<evidence type="ECO:0000259" key="2">
    <source>
        <dbReference type="Pfam" id="PF16862"/>
    </source>
</evidence>
<gene>
    <name evidence="3" type="ORF">N7456_008101</name>
</gene>
<dbReference type="PANTHER" id="PTHR36183">
    <property type="entry name" value="BETA-GLUCURONIDASE"/>
    <property type="match status" value="1"/>
</dbReference>
<protein>
    <recommendedName>
        <fullName evidence="2">Beta-glucuronidase C-terminal domain-containing protein</fullName>
    </recommendedName>
</protein>
<evidence type="ECO:0000313" key="4">
    <source>
        <dbReference type="Proteomes" id="UP001149165"/>
    </source>
</evidence>
<proteinExistence type="predicted"/>
<dbReference type="AlphaFoldDB" id="A0A9W9K911"/>
<keyword evidence="4" id="KW-1185">Reference proteome</keyword>